<dbReference type="AlphaFoldDB" id="A0A0M3JI20"/>
<proteinExistence type="predicted"/>
<dbReference type="InterPro" id="IPR002297">
    <property type="entry name" value="DNA-dir_DNA_pol_A_mt"/>
</dbReference>
<evidence type="ECO:0000313" key="5">
    <source>
        <dbReference type="WBParaSite" id="ASIM_0000728501-mRNA-1"/>
    </source>
</evidence>
<dbReference type="OrthoDB" id="5588663at2759"/>
<keyword evidence="4" id="KW-1185">Reference proteome</keyword>
<accession>A0A0M3JI20</accession>
<reference evidence="3 4" key="2">
    <citation type="submission" date="2018-11" db="EMBL/GenBank/DDBJ databases">
        <authorList>
            <consortium name="Pathogen Informatics"/>
        </authorList>
    </citation>
    <scope>NUCLEOTIDE SEQUENCE [LARGE SCALE GENOMIC DNA]</scope>
</reference>
<dbReference type="GO" id="GO:0008408">
    <property type="term" value="F:3'-5' exonuclease activity"/>
    <property type="evidence" value="ECO:0007669"/>
    <property type="project" value="TreeGrafter"/>
</dbReference>
<dbReference type="Gene3D" id="3.30.420.390">
    <property type="match status" value="1"/>
</dbReference>
<dbReference type="PANTHER" id="PTHR10267:SF0">
    <property type="entry name" value="DNA POLYMERASE SUBUNIT GAMMA-1"/>
    <property type="match status" value="1"/>
</dbReference>
<dbReference type="PANTHER" id="PTHR10267">
    <property type="entry name" value="DNA POLYMERASE SUBUNIT GAMMA-1"/>
    <property type="match status" value="1"/>
</dbReference>
<name>A0A0M3JI20_ANISI</name>
<dbReference type="InterPro" id="IPR041336">
    <property type="entry name" value="DNApol_Exo"/>
</dbReference>
<dbReference type="GO" id="GO:0003677">
    <property type="term" value="F:DNA binding"/>
    <property type="evidence" value="ECO:0007669"/>
    <property type="project" value="InterPro"/>
</dbReference>
<dbReference type="Pfam" id="PF18136">
    <property type="entry name" value="DNApol_Exo"/>
    <property type="match status" value="1"/>
</dbReference>
<protein>
    <submittedName>
        <fullName evidence="5">DNA-directed DNA polymerase</fullName>
    </submittedName>
</protein>
<dbReference type="EMBL" id="UYRR01016394">
    <property type="protein sequence ID" value="VDK28411.1"/>
    <property type="molecule type" value="Genomic_DNA"/>
</dbReference>
<feature type="compositionally biased region" description="Polar residues" evidence="1">
    <location>
        <begin position="41"/>
        <end position="70"/>
    </location>
</feature>
<dbReference type="GO" id="GO:0005760">
    <property type="term" value="C:gamma DNA polymerase complex"/>
    <property type="evidence" value="ECO:0007669"/>
    <property type="project" value="InterPro"/>
</dbReference>
<feature type="region of interest" description="Disordered" evidence="1">
    <location>
        <begin position="1"/>
        <end position="70"/>
    </location>
</feature>
<feature type="domain" description="DNA mitochondrial polymerase exonuclease" evidence="2">
    <location>
        <begin position="107"/>
        <end position="167"/>
    </location>
</feature>
<reference evidence="5" key="1">
    <citation type="submission" date="2017-02" db="UniProtKB">
        <authorList>
            <consortium name="WormBaseParasite"/>
        </authorList>
    </citation>
    <scope>IDENTIFICATION</scope>
</reference>
<feature type="compositionally biased region" description="Polar residues" evidence="1">
    <location>
        <begin position="1"/>
        <end position="30"/>
    </location>
</feature>
<sequence length="184" mass="20525">MMPRQNGSVTESSTFPSHTTANVAGTSDLVHSQRTEHATEQSDSSTFQINPTRQPEPTSSVDSGTSSQKHIQLVPSRLHHHLFGDSSASTPELSPNESAVQDELFAKLELPKLYGQNLQEHFLELGMKQTAAYREQLDIAANMQTMPKMPTKWVLQVGWTKYETVKAKNGFRTISEKVHSLKTF</sequence>
<dbReference type="GO" id="GO:0006264">
    <property type="term" value="P:mitochondrial DNA replication"/>
    <property type="evidence" value="ECO:0007669"/>
    <property type="project" value="TreeGrafter"/>
</dbReference>
<dbReference type="WBParaSite" id="ASIM_0000728501-mRNA-1">
    <property type="protein sequence ID" value="ASIM_0000728501-mRNA-1"/>
    <property type="gene ID" value="ASIM_0000728501"/>
</dbReference>
<evidence type="ECO:0000313" key="3">
    <source>
        <dbReference type="EMBL" id="VDK28411.1"/>
    </source>
</evidence>
<evidence type="ECO:0000313" key="4">
    <source>
        <dbReference type="Proteomes" id="UP000267096"/>
    </source>
</evidence>
<dbReference type="GO" id="GO:0003887">
    <property type="term" value="F:DNA-directed DNA polymerase activity"/>
    <property type="evidence" value="ECO:0007669"/>
    <property type="project" value="TreeGrafter"/>
</dbReference>
<evidence type="ECO:0000259" key="2">
    <source>
        <dbReference type="Pfam" id="PF18136"/>
    </source>
</evidence>
<evidence type="ECO:0000256" key="1">
    <source>
        <dbReference type="SAM" id="MobiDB-lite"/>
    </source>
</evidence>
<organism evidence="5">
    <name type="scientific">Anisakis simplex</name>
    <name type="common">Herring worm</name>
    <dbReference type="NCBI Taxonomy" id="6269"/>
    <lineage>
        <taxon>Eukaryota</taxon>
        <taxon>Metazoa</taxon>
        <taxon>Ecdysozoa</taxon>
        <taxon>Nematoda</taxon>
        <taxon>Chromadorea</taxon>
        <taxon>Rhabditida</taxon>
        <taxon>Spirurina</taxon>
        <taxon>Ascaridomorpha</taxon>
        <taxon>Ascaridoidea</taxon>
        <taxon>Anisakidae</taxon>
        <taxon>Anisakis</taxon>
        <taxon>Anisakis simplex complex</taxon>
    </lineage>
</organism>
<gene>
    <name evidence="3" type="ORF">ASIM_LOCUS7055</name>
</gene>
<feature type="compositionally biased region" description="Basic and acidic residues" evidence="1">
    <location>
        <begin position="31"/>
        <end position="40"/>
    </location>
</feature>
<dbReference type="Proteomes" id="UP000267096">
    <property type="component" value="Unassembled WGS sequence"/>
</dbReference>